<protein>
    <submittedName>
        <fullName evidence="2">Uncharacterized protein</fullName>
    </submittedName>
</protein>
<keyword evidence="3" id="KW-1185">Reference proteome</keyword>
<dbReference type="EMBL" id="BFAV01000152">
    <property type="protein sequence ID" value="GBF34856.1"/>
    <property type="molecule type" value="Genomic_DNA"/>
</dbReference>
<name>A0A2L2XKP4_9FIRM</name>
<evidence type="ECO:0000313" key="3">
    <source>
        <dbReference type="Proteomes" id="UP000239549"/>
    </source>
</evidence>
<proteinExistence type="predicted"/>
<feature type="region of interest" description="Disordered" evidence="1">
    <location>
        <begin position="28"/>
        <end position="50"/>
    </location>
</feature>
<accession>A0A2L2XKP4</accession>
<evidence type="ECO:0000313" key="2">
    <source>
        <dbReference type="EMBL" id="GBF34856.1"/>
    </source>
</evidence>
<dbReference type="PROSITE" id="PS51257">
    <property type="entry name" value="PROKAR_LIPOPROTEIN"/>
    <property type="match status" value="1"/>
</dbReference>
<dbReference type="OrthoDB" id="1707591at2"/>
<comment type="caution">
    <text evidence="2">The sequence shown here is derived from an EMBL/GenBank/DDBJ whole genome shotgun (WGS) entry which is preliminary data.</text>
</comment>
<gene>
    <name evidence="2" type="ORF">DCCM_3976</name>
</gene>
<evidence type="ECO:0000256" key="1">
    <source>
        <dbReference type="SAM" id="MobiDB-lite"/>
    </source>
</evidence>
<dbReference type="AlphaFoldDB" id="A0A2L2XKP4"/>
<reference evidence="3" key="1">
    <citation type="submission" date="2018-02" db="EMBL/GenBank/DDBJ databases">
        <title>Genome sequence of Desulfocucumis palustris strain NAW-5.</title>
        <authorList>
            <person name="Watanabe M."/>
            <person name="Kojima H."/>
            <person name="Fukui M."/>
        </authorList>
    </citation>
    <scope>NUCLEOTIDE SEQUENCE [LARGE SCALE GENOMIC DNA]</scope>
    <source>
        <strain evidence="3">NAW-5</strain>
    </source>
</reference>
<sequence length="318" mass="35664">MKRKLSMGIFFVFLLGVFLVGCSAGDRNGDAKNGTPGQETAAGGDGGGEDKQKDLMDRFNSVAVKDAGVTGAISFIDKNISLATGENASKMIIRLEELQKEYLPDLELKYNNSETIQSKMRQVYKPGFDIYKIDHIKDQELSALLMETRNAGFKVETAEGTYFPVIDYGFYKKYSSRVTPDIKDYIDLMAVDSDQVSVKDAAFVVGWDEIMKRALSREKFIAAHGDSAKIDDVREQFERYVSFALYGANNTPAFSYEQNVLDPEAREAYIKIAAVNDGSEFRKTIRDFLSVLEKNNYKLTKDVDEFRKNARQDLAGVI</sequence>
<organism evidence="2 3">
    <name type="scientific">Desulfocucumis palustris</name>
    <dbReference type="NCBI Taxonomy" id="1898651"/>
    <lineage>
        <taxon>Bacteria</taxon>
        <taxon>Bacillati</taxon>
        <taxon>Bacillota</taxon>
        <taxon>Clostridia</taxon>
        <taxon>Eubacteriales</taxon>
        <taxon>Desulfocucumaceae</taxon>
        <taxon>Desulfocucumis</taxon>
    </lineage>
</organism>
<dbReference type="Proteomes" id="UP000239549">
    <property type="component" value="Unassembled WGS sequence"/>
</dbReference>
<dbReference type="RefSeq" id="WP_104373024.1">
    <property type="nucleotide sequence ID" value="NZ_BFAV01000152.1"/>
</dbReference>